<protein>
    <submittedName>
        <fullName evidence="8">Xanthine dehydrogenase small subunit</fullName>
        <ecNumber evidence="8">1.17.1.4</ecNumber>
    </submittedName>
</protein>
<dbReference type="GO" id="GO:0051537">
    <property type="term" value="F:2 iron, 2 sulfur cluster binding"/>
    <property type="evidence" value="ECO:0007669"/>
    <property type="project" value="InterPro"/>
</dbReference>
<dbReference type="PROSITE" id="PS51387">
    <property type="entry name" value="FAD_PCMH"/>
    <property type="match status" value="1"/>
</dbReference>
<dbReference type="Pfam" id="PF01799">
    <property type="entry name" value="Fer2_2"/>
    <property type="match status" value="1"/>
</dbReference>
<dbReference type="Pfam" id="PF03450">
    <property type="entry name" value="CO_deh_flav_C"/>
    <property type="match status" value="1"/>
</dbReference>
<dbReference type="SUPFAM" id="SSF54292">
    <property type="entry name" value="2Fe-2S ferredoxin-like"/>
    <property type="match status" value="1"/>
</dbReference>
<dbReference type="InterPro" id="IPR036318">
    <property type="entry name" value="FAD-bd_PCMH-like_sf"/>
</dbReference>
<evidence type="ECO:0000256" key="2">
    <source>
        <dbReference type="ARBA" id="ARBA00022723"/>
    </source>
</evidence>
<dbReference type="NCBIfam" id="TIGR02963">
    <property type="entry name" value="xanthine_xdhA"/>
    <property type="match status" value="1"/>
</dbReference>
<dbReference type="AlphaFoldDB" id="A0A7W9FMJ9"/>
<dbReference type="InterPro" id="IPR036010">
    <property type="entry name" value="2Fe-2S_ferredoxin-like_sf"/>
</dbReference>
<dbReference type="InterPro" id="IPR002346">
    <property type="entry name" value="Mopterin_DH_FAD-bd"/>
</dbReference>
<dbReference type="InterPro" id="IPR016166">
    <property type="entry name" value="FAD-bd_PCMH"/>
</dbReference>
<name>A0A7W9FMJ9_9HYPH</name>
<dbReference type="Gene3D" id="1.10.150.120">
    <property type="entry name" value="[2Fe-2S]-binding domain"/>
    <property type="match status" value="1"/>
</dbReference>
<dbReference type="InterPro" id="IPR012175">
    <property type="entry name" value="Xanth_DH_ssu_bac"/>
</dbReference>
<gene>
    <name evidence="8" type="ORF">GGQ63_002532</name>
</gene>
<dbReference type="SUPFAM" id="SSF56176">
    <property type="entry name" value="FAD-binding/transporter-associated domain-like"/>
    <property type="match status" value="1"/>
</dbReference>
<dbReference type="GO" id="GO:0071949">
    <property type="term" value="F:FAD binding"/>
    <property type="evidence" value="ECO:0007669"/>
    <property type="project" value="InterPro"/>
</dbReference>
<dbReference type="PANTHER" id="PTHR45444:SF3">
    <property type="entry name" value="XANTHINE DEHYDROGENASE"/>
    <property type="match status" value="1"/>
</dbReference>
<evidence type="ECO:0000256" key="5">
    <source>
        <dbReference type="ARBA" id="ARBA00023004"/>
    </source>
</evidence>
<dbReference type="InterPro" id="IPR016169">
    <property type="entry name" value="FAD-bd_PCMH_sub2"/>
</dbReference>
<dbReference type="PIRSF" id="PIRSF036557">
    <property type="entry name" value="XdhA_RC"/>
    <property type="match status" value="1"/>
</dbReference>
<dbReference type="CDD" id="cd00207">
    <property type="entry name" value="fer2"/>
    <property type="match status" value="1"/>
</dbReference>
<dbReference type="GO" id="GO:0004854">
    <property type="term" value="F:xanthine dehydrogenase activity"/>
    <property type="evidence" value="ECO:0007669"/>
    <property type="project" value="UniProtKB-EC"/>
</dbReference>
<dbReference type="Proteomes" id="UP000523821">
    <property type="component" value="Unassembled WGS sequence"/>
</dbReference>
<dbReference type="InterPro" id="IPR036683">
    <property type="entry name" value="CO_DH_flav_C_dom_sf"/>
</dbReference>
<dbReference type="InterPro" id="IPR005107">
    <property type="entry name" value="CO_DH_flav_C"/>
</dbReference>
<dbReference type="SUPFAM" id="SSF47741">
    <property type="entry name" value="CO dehydrogenase ISP C-domain like"/>
    <property type="match status" value="1"/>
</dbReference>
<proteinExistence type="predicted"/>
<dbReference type="SUPFAM" id="SSF55447">
    <property type="entry name" value="CO dehydrogenase flavoprotein C-terminal domain-like"/>
    <property type="match status" value="1"/>
</dbReference>
<evidence type="ECO:0000259" key="6">
    <source>
        <dbReference type="PROSITE" id="PS51085"/>
    </source>
</evidence>
<feature type="domain" description="2Fe-2S ferredoxin-type" evidence="6">
    <location>
        <begin position="5"/>
        <end position="91"/>
    </location>
</feature>
<dbReference type="InterPro" id="IPR002888">
    <property type="entry name" value="2Fe-2S-bd"/>
</dbReference>
<dbReference type="SMART" id="SM01092">
    <property type="entry name" value="CO_deh_flav_C"/>
    <property type="match status" value="1"/>
</dbReference>
<accession>A0A7W9FMJ9</accession>
<keyword evidence="1" id="KW-0285">Flavoprotein</keyword>
<dbReference type="PROSITE" id="PS51085">
    <property type="entry name" value="2FE2S_FER_2"/>
    <property type="match status" value="1"/>
</dbReference>
<dbReference type="Pfam" id="PF00941">
    <property type="entry name" value="FAD_binding_5"/>
    <property type="match status" value="1"/>
</dbReference>
<dbReference type="InterPro" id="IPR001041">
    <property type="entry name" value="2Fe-2S_ferredoxin-type"/>
</dbReference>
<dbReference type="EMBL" id="JACHOO010000005">
    <property type="protein sequence ID" value="MBB5753462.1"/>
    <property type="molecule type" value="Genomic_DNA"/>
</dbReference>
<keyword evidence="5" id="KW-0408">Iron</keyword>
<dbReference type="InterPro" id="IPR014307">
    <property type="entry name" value="Xanthine_DH_ssu"/>
</dbReference>
<dbReference type="InterPro" id="IPR036884">
    <property type="entry name" value="2Fe-2S-bd_dom_sf"/>
</dbReference>
<keyword evidence="4 8" id="KW-0560">Oxidoreductase</keyword>
<dbReference type="GO" id="GO:0005506">
    <property type="term" value="F:iron ion binding"/>
    <property type="evidence" value="ECO:0007669"/>
    <property type="project" value="InterPro"/>
</dbReference>
<dbReference type="EC" id="1.17.1.4" evidence="8"/>
<organism evidence="8 9">
    <name type="scientific">Prosthecomicrobium pneumaticum</name>
    <dbReference type="NCBI Taxonomy" id="81895"/>
    <lineage>
        <taxon>Bacteria</taxon>
        <taxon>Pseudomonadati</taxon>
        <taxon>Pseudomonadota</taxon>
        <taxon>Alphaproteobacteria</taxon>
        <taxon>Hyphomicrobiales</taxon>
        <taxon>Kaistiaceae</taxon>
        <taxon>Prosthecomicrobium</taxon>
    </lineage>
</organism>
<dbReference type="PANTHER" id="PTHR45444">
    <property type="entry name" value="XANTHINE DEHYDROGENASE"/>
    <property type="match status" value="1"/>
</dbReference>
<evidence type="ECO:0000256" key="3">
    <source>
        <dbReference type="ARBA" id="ARBA00022827"/>
    </source>
</evidence>
<dbReference type="PROSITE" id="PS00197">
    <property type="entry name" value="2FE2S_FER_1"/>
    <property type="match status" value="1"/>
</dbReference>
<evidence type="ECO:0000256" key="1">
    <source>
        <dbReference type="ARBA" id="ARBA00022630"/>
    </source>
</evidence>
<comment type="caution">
    <text evidence="8">The sequence shown here is derived from an EMBL/GenBank/DDBJ whole genome shotgun (WGS) entry which is preliminary data.</text>
</comment>
<dbReference type="InterPro" id="IPR016167">
    <property type="entry name" value="FAD-bd_PCMH_sub1"/>
</dbReference>
<dbReference type="InterPro" id="IPR012675">
    <property type="entry name" value="Beta-grasp_dom_sf"/>
</dbReference>
<evidence type="ECO:0000313" key="8">
    <source>
        <dbReference type="EMBL" id="MBB5753462.1"/>
    </source>
</evidence>
<dbReference type="RefSeq" id="WP_183856336.1">
    <property type="nucleotide sequence ID" value="NZ_JACHOO010000005.1"/>
</dbReference>
<keyword evidence="3" id="KW-0274">FAD</keyword>
<feature type="domain" description="FAD-binding PCMH-type" evidence="7">
    <location>
        <begin position="196"/>
        <end position="369"/>
    </location>
</feature>
<dbReference type="InterPro" id="IPR016208">
    <property type="entry name" value="Ald_Oxase/xanthine_DH-like"/>
</dbReference>
<evidence type="ECO:0000256" key="4">
    <source>
        <dbReference type="ARBA" id="ARBA00023002"/>
    </source>
</evidence>
<evidence type="ECO:0000313" key="9">
    <source>
        <dbReference type="Proteomes" id="UP000523821"/>
    </source>
</evidence>
<dbReference type="InterPro" id="IPR006058">
    <property type="entry name" value="2Fe2S_fd_BS"/>
</dbReference>
<dbReference type="Gene3D" id="3.30.465.10">
    <property type="match status" value="1"/>
</dbReference>
<dbReference type="Gene3D" id="3.10.20.30">
    <property type="match status" value="1"/>
</dbReference>
<dbReference type="Gene3D" id="3.30.390.50">
    <property type="entry name" value="CO dehydrogenase flavoprotein, C-terminal domain"/>
    <property type="match status" value="1"/>
</dbReference>
<dbReference type="Pfam" id="PF00111">
    <property type="entry name" value="Fer2"/>
    <property type="match status" value="1"/>
</dbReference>
<keyword evidence="2" id="KW-0479">Metal-binding</keyword>
<dbReference type="Gene3D" id="3.30.43.10">
    <property type="entry name" value="Uridine Diphospho-n-acetylenolpyruvylglucosamine Reductase, domain 2"/>
    <property type="match status" value="1"/>
</dbReference>
<reference evidence="8 9" key="1">
    <citation type="submission" date="2020-08" db="EMBL/GenBank/DDBJ databases">
        <title>Genomic Encyclopedia of Type Strains, Phase IV (KMG-IV): sequencing the most valuable type-strain genomes for metagenomic binning, comparative biology and taxonomic classification.</title>
        <authorList>
            <person name="Goeker M."/>
        </authorList>
    </citation>
    <scope>NUCLEOTIDE SEQUENCE [LARGE SCALE GENOMIC DNA]</scope>
    <source>
        <strain evidence="8 9">DSM 16268</strain>
    </source>
</reference>
<evidence type="ECO:0000259" key="7">
    <source>
        <dbReference type="PROSITE" id="PS51387"/>
    </source>
</evidence>
<sequence length="498" mass="52590">MDVRSAIRFYLNGDLVTLAGFPPHRTVLDFLRLDRRLTGTKEGCAEGDCGACTVLVGRLDAGGTLRYRPINACIGLLAALDGAHLVTIEHLAGASGGLNPVQRAMVAEHGSQCGFCTPGIVMALEAHWLGDGPTDDGAVDRALQGNLCRCTGYASIVRAARAVESHGARQADPVEAGTAAMAEKLAALADHARVVIAADGARAVIPADADDLAALLLESPDAMLVAGATDVGLSLTKALATLPDLLLVGGLPGLCDATVDDGAVRLGAGMTYEAARPVLAAHFPTLGALLDRIGGPQVRHAGTIGGNIGNGSPIGDMPPTLIALGTTIVLRRGDARRTLPLDAFFLDYRRQDRRPGEFIESIAIPHLEPDARFAAYKVTKRRDEDISAVMAAFRLRLDGERIVAARIAYGGMAAIPKRARAVEAALIGRPFVRDTIEAAMARYDEDFRPLDDWRASAGYRMTVARNLLLRFWLESTGAPARLSDAHHGRVPMAEVTDG</sequence>
<keyword evidence="9" id="KW-1185">Reference proteome</keyword>